<sequence>MPENNSMVPDDAVNGSGARRRFAHHQSEIRINLNMRDQHSIFGNFVATKLRNIDERFLQGVKFQIEQLLIQAERSNPNDFFGNALRNNLRMFDMPRMPIYTPHPANQPFIFPFFTLNHPFVQNIPLFFPLPNVPFIENPNFAPPIINGPERRPPVPPMAYPPQFANLMDLPVFPPFNEENNFHPPAQQYFNFHVPSGNRGRPKRNGQNADYFNPQRNFGGPRNQQQQNDSADASSFRNNSFFPGTASGQSSSNRR</sequence>
<accession>A0A8K0GM36</accession>
<comment type="caution">
    <text evidence="2">The sequence shown here is derived from an EMBL/GenBank/DDBJ whole genome shotgun (WGS) entry which is preliminary data.</text>
</comment>
<name>A0A8K0GM36_IGNLU</name>
<feature type="compositionally biased region" description="Low complexity" evidence="1">
    <location>
        <begin position="223"/>
        <end position="235"/>
    </location>
</feature>
<feature type="compositionally biased region" description="Polar residues" evidence="1">
    <location>
        <begin position="236"/>
        <end position="255"/>
    </location>
</feature>
<gene>
    <name evidence="2" type="ORF">ILUMI_01019</name>
</gene>
<feature type="compositionally biased region" description="Polar residues" evidence="1">
    <location>
        <begin position="205"/>
        <end position="216"/>
    </location>
</feature>
<feature type="region of interest" description="Disordered" evidence="1">
    <location>
        <begin position="184"/>
        <end position="255"/>
    </location>
</feature>
<keyword evidence="3" id="KW-1185">Reference proteome</keyword>
<dbReference type="EMBL" id="VTPC01000593">
    <property type="protein sequence ID" value="KAF2905159.1"/>
    <property type="molecule type" value="Genomic_DNA"/>
</dbReference>
<evidence type="ECO:0000313" key="2">
    <source>
        <dbReference type="EMBL" id="KAF2905159.1"/>
    </source>
</evidence>
<proteinExistence type="predicted"/>
<organism evidence="2 3">
    <name type="scientific">Ignelater luminosus</name>
    <name type="common">Cucubano</name>
    <name type="synonym">Pyrophorus luminosus</name>
    <dbReference type="NCBI Taxonomy" id="2038154"/>
    <lineage>
        <taxon>Eukaryota</taxon>
        <taxon>Metazoa</taxon>
        <taxon>Ecdysozoa</taxon>
        <taxon>Arthropoda</taxon>
        <taxon>Hexapoda</taxon>
        <taxon>Insecta</taxon>
        <taxon>Pterygota</taxon>
        <taxon>Neoptera</taxon>
        <taxon>Endopterygota</taxon>
        <taxon>Coleoptera</taxon>
        <taxon>Polyphaga</taxon>
        <taxon>Elateriformia</taxon>
        <taxon>Elateroidea</taxon>
        <taxon>Elateridae</taxon>
        <taxon>Agrypninae</taxon>
        <taxon>Pyrophorini</taxon>
        <taxon>Ignelater</taxon>
    </lineage>
</organism>
<reference evidence="2" key="1">
    <citation type="submission" date="2019-08" db="EMBL/GenBank/DDBJ databases">
        <title>The genome of the North American firefly Photinus pyralis.</title>
        <authorList>
            <consortium name="Photinus pyralis genome working group"/>
            <person name="Fallon T.R."/>
            <person name="Sander Lower S.E."/>
            <person name="Weng J.-K."/>
        </authorList>
    </citation>
    <scope>NUCLEOTIDE SEQUENCE</scope>
    <source>
        <strain evidence="2">TRF0915ILg1</strain>
        <tissue evidence="2">Whole body</tissue>
    </source>
</reference>
<evidence type="ECO:0000313" key="3">
    <source>
        <dbReference type="Proteomes" id="UP000801492"/>
    </source>
</evidence>
<dbReference type="Proteomes" id="UP000801492">
    <property type="component" value="Unassembled WGS sequence"/>
</dbReference>
<evidence type="ECO:0000256" key="1">
    <source>
        <dbReference type="SAM" id="MobiDB-lite"/>
    </source>
</evidence>
<dbReference type="AlphaFoldDB" id="A0A8K0GM36"/>
<protein>
    <submittedName>
        <fullName evidence="2">Uncharacterized protein</fullName>
    </submittedName>
</protein>